<feature type="domain" description="HAMP" evidence="13">
    <location>
        <begin position="323"/>
        <end position="375"/>
    </location>
</feature>
<dbReference type="Pfam" id="PF02743">
    <property type="entry name" value="dCache_1"/>
    <property type="match status" value="1"/>
</dbReference>
<feature type="transmembrane region" description="Helical" evidence="12">
    <location>
        <begin position="21"/>
        <end position="43"/>
    </location>
</feature>
<dbReference type="SUPFAM" id="SSF55874">
    <property type="entry name" value="ATPase domain of HSP90 chaperone/DNA topoisomerase II/histidine kinase"/>
    <property type="match status" value="1"/>
</dbReference>
<dbReference type="InterPro" id="IPR050640">
    <property type="entry name" value="Bact_2-comp_sensor_kinase"/>
</dbReference>
<keyword evidence="4" id="KW-0808">Transferase</keyword>
<evidence type="ECO:0000259" key="13">
    <source>
        <dbReference type="PROSITE" id="PS50885"/>
    </source>
</evidence>
<evidence type="ECO:0000256" key="1">
    <source>
        <dbReference type="ARBA" id="ARBA00004651"/>
    </source>
</evidence>
<name>A0A3A9K9H9_9BACI</name>
<dbReference type="InterPro" id="IPR003594">
    <property type="entry name" value="HATPase_dom"/>
</dbReference>
<keyword evidence="11 12" id="KW-0472">Membrane</keyword>
<keyword evidence="5 12" id="KW-0812">Transmembrane</keyword>
<keyword evidence="9 12" id="KW-1133">Transmembrane helix</keyword>
<dbReference type="InterPro" id="IPR003660">
    <property type="entry name" value="HAMP_dom"/>
</dbReference>
<evidence type="ECO:0000256" key="10">
    <source>
        <dbReference type="ARBA" id="ARBA00023012"/>
    </source>
</evidence>
<keyword evidence="6" id="KW-0547">Nucleotide-binding</keyword>
<keyword evidence="10" id="KW-0902">Two-component regulatory system</keyword>
<dbReference type="EMBL" id="PDOE01000004">
    <property type="protein sequence ID" value="RKL67061.1"/>
    <property type="molecule type" value="Genomic_DNA"/>
</dbReference>
<evidence type="ECO:0000256" key="2">
    <source>
        <dbReference type="ARBA" id="ARBA00022475"/>
    </source>
</evidence>
<dbReference type="Proteomes" id="UP000281498">
    <property type="component" value="Unassembled WGS sequence"/>
</dbReference>
<dbReference type="InterPro" id="IPR033479">
    <property type="entry name" value="dCache_1"/>
</dbReference>
<dbReference type="Pfam" id="PF02518">
    <property type="entry name" value="HATPase_c"/>
    <property type="match status" value="1"/>
</dbReference>
<evidence type="ECO:0000313" key="14">
    <source>
        <dbReference type="EMBL" id="RKL67061.1"/>
    </source>
</evidence>
<protein>
    <submittedName>
        <fullName evidence="14">Sensor histidine kinase</fullName>
    </submittedName>
</protein>
<dbReference type="PANTHER" id="PTHR34220">
    <property type="entry name" value="SENSOR HISTIDINE KINASE YPDA"/>
    <property type="match status" value="1"/>
</dbReference>
<dbReference type="GO" id="GO:0005524">
    <property type="term" value="F:ATP binding"/>
    <property type="evidence" value="ECO:0007669"/>
    <property type="project" value="UniProtKB-KW"/>
</dbReference>
<reference evidence="14 15" key="1">
    <citation type="submission" date="2017-10" db="EMBL/GenBank/DDBJ databases">
        <title>Bacillus sp. nov., a halophilic bacterium isolated from a Keqin Lake.</title>
        <authorList>
            <person name="Wang H."/>
        </authorList>
    </citation>
    <scope>NUCLEOTIDE SEQUENCE [LARGE SCALE GENOMIC DNA]</scope>
    <source>
        <strain evidence="14 15">KCTC 13187</strain>
    </source>
</reference>
<comment type="subcellular location">
    <subcellularLocation>
        <location evidence="1">Cell membrane</location>
        <topology evidence="1">Multi-pass membrane protein</topology>
    </subcellularLocation>
</comment>
<comment type="caution">
    <text evidence="14">The sequence shown here is derived from an EMBL/GenBank/DDBJ whole genome shotgun (WGS) entry which is preliminary data.</text>
</comment>
<dbReference type="AlphaFoldDB" id="A0A3A9K9H9"/>
<evidence type="ECO:0000256" key="3">
    <source>
        <dbReference type="ARBA" id="ARBA00022553"/>
    </source>
</evidence>
<dbReference type="GO" id="GO:0000155">
    <property type="term" value="F:phosphorelay sensor kinase activity"/>
    <property type="evidence" value="ECO:0007669"/>
    <property type="project" value="InterPro"/>
</dbReference>
<dbReference type="InterPro" id="IPR010559">
    <property type="entry name" value="Sig_transdc_His_kin_internal"/>
</dbReference>
<dbReference type="CDD" id="cd06225">
    <property type="entry name" value="HAMP"/>
    <property type="match status" value="1"/>
</dbReference>
<dbReference type="Gene3D" id="3.30.450.20">
    <property type="entry name" value="PAS domain"/>
    <property type="match status" value="1"/>
</dbReference>
<evidence type="ECO:0000256" key="9">
    <source>
        <dbReference type="ARBA" id="ARBA00022989"/>
    </source>
</evidence>
<dbReference type="Gene3D" id="3.30.565.10">
    <property type="entry name" value="Histidine kinase-like ATPase, C-terminal domain"/>
    <property type="match status" value="1"/>
</dbReference>
<dbReference type="SMART" id="SM00304">
    <property type="entry name" value="HAMP"/>
    <property type="match status" value="1"/>
</dbReference>
<accession>A0A3A9K9H9</accession>
<dbReference type="RefSeq" id="WP_110937453.1">
    <property type="nucleotide sequence ID" value="NZ_KZ614146.1"/>
</dbReference>
<dbReference type="OrthoDB" id="9776552at2"/>
<dbReference type="Pfam" id="PF00672">
    <property type="entry name" value="HAMP"/>
    <property type="match status" value="1"/>
</dbReference>
<dbReference type="GO" id="GO:0005886">
    <property type="term" value="C:plasma membrane"/>
    <property type="evidence" value="ECO:0007669"/>
    <property type="project" value="UniProtKB-SubCell"/>
</dbReference>
<keyword evidence="7 14" id="KW-0418">Kinase</keyword>
<keyword evidence="2" id="KW-1003">Cell membrane</keyword>
<evidence type="ECO:0000256" key="4">
    <source>
        <dbReference type="ARBA" id="ARBA00022679"/>
    </source>
</evidence>
<evidence type="ECO:0000256" key="7">
    <source>
        <dbReference type="ARBA" id="ARBA00022777"/>
    </source>
</evidence>
<gene>
    <name evidence="14" type="ORF">CR203_11130</name>
</gene>
<keyword evidence="8" id="KW-0067">ATP-binding</keyword>
<evidence type="ECO:0000256" key="5">
    <source>
        <dbReference type="ARBA" id="ARBA00022692"/>
    </source>
</evidence>
<sequence length="606" mass="69085">MISKIKKWNKLKNYSLRTKLILTYVLLTLIPLLFLAAIAHTHYAKSIELQVAEYIPSILNQANRNIDSQISEIEKMPELVTSSSAISAILGETQYKNQSSLLRDRFQVNNYLSRTYLQGINPAILAVFIHSNDRIFSSARVSYEGELQYEDFVPYGESYDLRSEVKKLPSYSTPITFEEDIPFILVMKEIVDVDNRKNLGTMSLAIDISFIDEILLGLEDNAEIWIMNDMNQIIYHQTEKDKIGSKYKGINEIPIENGTFKLTNDHDDYLLSVSKSENTGWTLVHQIESNYLTDRTNVVSNIILVALITLALVSIGISFILAWSVTKPIHRLRRTMNAVEQGDLNAGINIDTKDEVGMLSNSFNSMIEKIRELIRINYFTTIKQKEAELYALQSQINPHFLYNTLESLTMAVEENDNETAVDMISLLGKMLRYSLQNKEESVAIDKEVEHVKDYLTIQKFRYEDRLDFEIVENIHSGNYTTPKFILQPIAENAVKYALRNKHRAAISITVSDESTSDDIIFTIIDNGPGMSRQQLTSLQQTLYEDDPMIKKDEKFGLVNVHGRIVMLYGANYGIAIQSELGSGTAVVLRIPKKEYRIEDGGDLLHE</sequence>
<dbReference type="PANTHER" id="PTHR34220:SF11">
    <property type="entry name" value="SENSOR PROTEIN KINASE HPTS"/>
    <property type="match status" value="1"/>
</dbReference>
<dbReference type="SUPFAM" id="SSF158472">
    <property type="entry name" value="HAMP domain-like"/>
    <property type="match status" value="1"/>
</dbReference>
<dbReference type="InterPro" id="IPR036890">
    <property type="entry name" value="HATPase_C_sf"/>
</dbReference>
<keyword evidence="15" id="KW-1185">Reference proteome</keyword>
<keyword evidence="3" id="KW-0597">Phosphoprotein</keyword>
<dbReference type="Gene3D" id="1.10.8.500">
    <property type="entry name" value="HAMP domain in histidine kinase"/>
    <property type="match status" value="1"/>
</dbReference>
<evidence type="ECO:0000256" key="12">
    <source>
        <dbReference type="SAM" id="Phobius"/>
    </source>
</evidence>
<evidence type="ECO:0000256" key="8">
    <source>
        <dbReference type="ARBA" id="ARBA00022840"/>
    </source>
</evidence>
<organism evidence="14 15">
    <name type="scientific">Salipaludibacillus neizhouensis</name>
    <dbReference type="NCBI Taxonomy" id="885475"/>
    <lineage>
        <taxon>Bacteria</taxon>
        <taxon>Bacillati</taxon>
        <taxon>Bacillota</taxon>
        <taxon>Bacilli</taxon>
        <taxon>Bacillales</taxon>
        <taxon>Bacillaceae</taxon>
    </lineage>
</organism>
<evidence type="ECO:0000256" key="11">
    <source>
        <dbReference type="ARBA" id="ARBA00023136"/>
    </source>
</evidence>
<proteinExistence type="predicted"/>
<evidence type="ECO:0000256" key="6">
    <source>
        <dbReference type="ARBA" id="ARBA00022741"/>
    </source>
</evidence>
<dbReference type="PROSITE" id="PS50885">
    <property type="entry name" value="HAMP"/>
    <property type="match status" value="1"/>
</dbReference>
<dbReference type="Pfam" id="PF06580">
    <property type="entry name" value="His_kinase"/>
    <property type="match status" value="1"/>
</dbReference>
<feature type="transmembrane region" description="Helical" evidence="12">
    <location>
        <begin position="302"/>
        <end position="326"/>
    </location>
</feature>
<evidence type="ECO:0000313" key="15">
    <source>
        <dbReference type="Proteomes" id="UP000281498"/>
    </source>
</evidence>